<accession>A0A9W4MMF8</accession>
<comment type="caution">
    <text evidence="1">The sequence shown here is derived from an EMBL/GenBank/DDBJ whole genome shotgun (WGS) entry which is preliminary data.</text>
</comment>
<reference evidence="1" key="1">
    <citation type="submission" date="2021-07" db="EMBL/GenBank/DDBJ databases">
        <authorList>
            <person name="Branca A.L. A."/>
        </authorList>
    </citation>
    <scope>NUCLEOTIDE SEQUENCE</scope>
</reference>
<evidence type="ECO:0000313" key="2">
    <source>
        <dbReference type="Proteomes" id="UP001153618"/>
    </source>
</evidence>
<evidence type="ECO:0000313" key="1">
    <source>
        <dbReference type="EMBL" id="CAG8024855.1"/>
    </source>
</evidence>
<organism evidence="1 2">
    <name type="scientific">Penicillium olsonii</name>
    <dbReference type="NCBI Taxonomy" id="99116"/>
    <lineage>
        <taxon>Eukaryota</taxon>
        <taxon>Fungi</taxon>
        <taxon>Dikarya</taxon>
        <taxon>Ascomycota</taxon>
        <taxon>Pezizomycotina</taxon>
        <taxon>Eurotiomycetes</taxon>
        <taxon>Eurotiomycetidae</taxon>
        <taxon>Eurotiales</taxon>
        <taxon>Aspergillaceae</taxon>
        <taxon>Penicillium</taxon>
    </lineage>
</organism>
<protein>
    <submittedName>
        <fullName evidence="1">Uncharacterized protein</fullName>
    </submittedName>
</protein>
<gene>
    <name evidence="1" type="ORF">POLS_LOCUS2535</name>
</gene>
<keyword evidence="2" id="KW-1185">Reference proteome</keyword>
<proteinExistence type="predicted"/>
<dbReference type="OrthoDB" id="4301023at2759"/>
<dbReference type="Proteomes" id="UP001153618">
    <property type="component" value="Unassembled WGS sequence"/>
</dbReference>
<dbReference type="EMBL" id="CAJVOS010000015">
    <property type="protein sequence ID" value="CAG8024855.1"/>
    <property type="molecule type" value="Genomic_DNA"/>
</dbReference>
<name>A0A9W4MMF8_PENOL</name>
<dbReference type="AlphaFoldDB" id="A0A9W4MMF8"/>
<sequence length="201" mass="23016">MGLFMGQRTLNERILTLPCNGCRLEISTLNSSLDSYQSSVMADSKPKSTPEGFWILDDNGKDLKFISEKELDRNATEMTDTDCTMPTKPLAKDINEYLSTLTSLQEGMRDKLRDLGWNDSAIHNILTNLEHIQRFNCAKLRQKGYTEAEIQRLDTLGNENMTDFSHLRRGVGTAADEDYQVQLYLLEEVKRRRLVMLGDEE</sequence>